<comment type="similarity">
    <text evidence="1">Belongs to the leucine-binding protein family.</text>
</comment>
<dbReference type="InterPro" id="IPR028082">
    <property type="entry name" value="Peripla_BP_I"/>
</dbReference>
<protein>
    <submittedName>
        <fullName evidence="4">ABC transporter substrate-binding protein</fullName>
    </submittedName>
</protein>
<feature type="domain" description="Leucine-binding protein" evidence="3">
    <location>
        <begin position="65"/>
        <end position="324"/>
    </location>
</feature>
<dbReference type="InterPro" id="IPR028081">
    <property type="entry name" value="Leu-bd"/>
</dbReference>
<evidence type="ECO:0000313" key="5">
    <source>
        <dbReference type="Proteomes" id="UP000677126"/>
    </source>
</evidence>
<sequence>MTDRIRIGVLNDAADLRADEDDDSPASHDIAFWLDREIAALRRRGCALPDVEIVHAYALGLPGGTGAAVEDACHRLIDDGVALIVGPFVSDNAAIAARVYEERRVPALICSHDEHARTRHAFQLQSGGAVDEAARLVQHLAASGRTRPVVLHETSRLGERLAKAFQEEAAIAGLAPSASVAVAPQAGAHEVADTLAPALDDDGARPDALIYLGRTVPSRELCDAITQSGYDGSCLLNLLAARSAATPHAPARPENLEGWLHLSLVSERNPRFRALQDEFPDARAHHDTMARDHDLARLVAHALARAPSPTPSGLRLALEQVRLLPATQGEEGTMLGLGPLARAALQGPYLTIRQWKAGDSVAIPET</sequence>
<dbReference type="Pfam" id="PF13458">
    <property type="entry name" value="Peripla_BP_6"/>
    <property type="match status" value="1"/>
</dbReference>
<evidence type="ECO:0000256" key="2">
    <source>
        <dbReference type="ARBA" id="ARBA00022729"/>
    </source>
</evidence>
<dbReference type="Proteomes" id="UP000677126">
    <property type="component" value="Chromosome"/>
</dbReference>
<evidence type="ECO:0000256" key="1">
    <source>
        <dbReference type="ARBA" id="ARBA00010062"/>
    </source>
</evidence>
<dbReference type="EMBL" id="CP054856">
    <property type="protein sequence ID" value="QVM82437.1"/>
    <property type="molecule type" value="Genomic_DNA"/>
</dbReference>
<proteinExistence type="inferred from homology"/>
<evidence type="ECO:0000313" key="4">
    <source>
        <dbReference type="EMBL" id="QVM82437.1"/>
    </source>
</evidence>
<dbReference type="Gene3D" id="3.40.50.2300">
    <property type="match status" value="2"/>
</dbReference>
<organism evidence="4 5">
    <name type="scientific">Novosphingobium decolorationis</name>
    <dbReference type="NCBI Taxonomy" id="2698673"/>
    <lineage>
        <taxon>Bacteria</taxon>
        <taxon>Pseudomonadati</taxon>
        <taxon>Pseudomonadota</taxon>
        <taxon>Alphaproteobacteria</taxon>
        <taxon>Sphingomonadales</taxon>
        <taxon>Sphingomonadaceae</taxon>
        <taxon>Novosphingobium</taxon>
    </lineage>
</organism>
<gene>
    <name evidence="4" type="ORF">HT578_00820</name>
</gene>
<accession>A0ABX8E024</accession>
<keyword evidence="5" id="KW-1185">Reference proteome</keyword>
<reference evidence="4 5" key="1">
    <citation type="journal article" date="2021" name="Int. J. Syst. Evol. Microbiol.">
        <title>Novosphingobium decolorationis sp. nov., an aniline blue-decolourizing bacterium isolated from East Pacific sediment.</title>
        <authorList>
            <person name="Chen X."/>
            <person name="Dong B."/>
            <person name="Chen T."/>
            <person name="Ren N."/>
            <person name="Wang J."/>
            <person name="Xu Y."/>
            <person name="Yang J."/>
            <person name="Zhu S."/>
            <person name="Chen J."/>
        </authorList>
    </citation>
    <scope>NUCLEOTIDE SEQUENCE [LARGE SCALE GENOMIC DNA]</scope>
    <source>
        <strain evidence="4 5">502str22</strain>
    </source>
</reference>
<dbReference type="RefSeq" id="WP_213501567.1">
    <property type="nucleotide sequence ID" value="NZ_CP054856.1"/>
</dbReference>
<name>A0ABX8E024_9SPHN</name>
<dbReference type="SUPFAM" id="SSF53822">
    <property type="entry name" value="Periplasmic binding protein-like I"/>
    <property type="match status" value="1"/>
</dbReference>
<keyword evidence="2" id="KW-0732">Signal</keyword>
<evidence type="ECO:0000259" key="3">
    <source>
        <dbReference type="Pfam" id="PF13458"/>
    </source>
</evidence>